<dbReference type="Pfam" id="PF00394">
    <property type="entry name" value="Cu-oxidase"/>
    <property type="match status" value="1"/>
</dbReference>
<dbReference type="RefSeq" id="WP_220169124.1">
    <property type="nucleotide sequence ID" value="NZ_JAIBOA010000019.1"/>
</dbReference>
<evidence type="ECO:0000256" key="3">
    <source>
        <dbReference type="ARBA" id="ARBA00023008"/>
    </source>
</evidence>
<evidence type="ECO:0000313" key="7">
    <source>
        <dbReference type="EMBL" id="MBW8485883.1"/>
    </source>
</evidence>
<sequence length="490" mass="51960">MPEPSRPSHPGPTRRRLLQGTAAVALTAAGGLAARGLFRPALAADTFQRLAPAPGTADIGGRTVQTWRFGDAVPGPLIRAAAGGTVWAQLLNGLPDPTTVHWHGVRLANAMDGAPITQTPTPPGGSFDYRFTVPDPGTYFYHSHYGMQLDRGVYGPLIVDDPHEPLAYDAEFVVVLDDWIDGTGTTPDAVLARLHAGTLNPPPMYSNALGGQAGHVVYPHHLVNGRTPAAPVTFTASPGQRARVRLINAASDTAYRVALGGHRLTVTHTDGFPVEHVTADTLIIGMGERYDVLVTLKSGVHPLVAEAEGKSARAFALVRTAPGTAPPATVTVPELSGDLLTLARLSADPSVDLPPRQPDQTVRLYLGSGPLGTTWSLTNTPVSPPAGQLRIPVTQGQRVRLTFTNATQIWHPVHLHGHTYQVGGAGTGPRKDTVITRPNETITVDLDADNPGEWMLHCHNLYHSELGMMATLGYGATPSVRTAPLQHTGH</sequence>
<feature type="domain" description="Plastocyanin-like" evidence="6">
    <location>
        <begin position="60"/>
        <end position="163"/>
    </location>
</feature>
<evidence type="ECO:0000313" key="8">
    <source>
        <dbReference type="Proteomes" id="UP000774570"/>
    </source>
</evidence>
<dbReference type="InterPro" id="IPR008972">
    <property type="entry name" value="Cupredoxin"/>
</dbReference>
<dbReference type="InterPro" id="IPR001117">
    <property type="entry name" value="Cu-oxidase_2nd"/>
</dbReference>
<evidence type="ECO:0000259" key="5">
    <source>
        <dbReference type="Pfam" id="PF07731"/>
    </source>
</evidence>
<feature type="domain" description="Plastocyanin-like" evidence="4">
    <location>
        <begin position="204"/>
        <end position="315"/>
    </location>
</feature>
<dbReference type="PROSITE" id="PS51318">
    <property type="entry name" value="TAT"/>
    <property type="match status" value="1"/>
</dbReference>
<dbReference type="PROSITE" id="PS00080">
    <property type="entry name" value="MULTICOPPER_OXIDASE2"/>
    <property type="match status" value="1"/>
</dbReference>
<keyword evidence="1" id="KW-0479">Metal-binding</keyword>
<dbReference type="PANTHER" id="PTHR11709:SF394">
    <property type="entry name" value="FI03373P-RELATED"/>
    <property type="match status" value="1"/>
</dbReference>
<evidence type="ECO:0000256" key="1">
    <source>
        <dbReference type="ARBA" id="ARBA00022723"/>
    </source>
</evidence>
<dbReference type="EMBL" id="JAIBOA010000019">
    <property type="protein sequence ID" value="MBW8485883.1"/>
    <property type="molecule type" value="Genomic_DNA"/>
</dbReference>
<organism evidence="7 8">
    <name type="scientific">Actinomadura parmotrematis</name>
    <dbReference type="NCBI Taxonomy" id="2864039"/>
    <lineage>
        <taxon>Bacteria</taxon>
        <taxon>Bacillati</taxon>
        <taxon>Actinomycetota</taxon>
        <taxon>Actinomycetes</taxon>
        <taxon>Streptosporangiales</taxon>
        <taxon>Thermomonosporaceae</taxon>
        <taxon>Actinomadura</taxon>
    </lineage>
</organism>
<evidence type="ECO:0000259" key="4">
    <source>
        <dbReference type="Pfam" id="PF00394"/>
    </source>
</evidence>
<proteinExistence type="predicted"/>
<evidence type="ECO:0000256" key="2">
    <source>
        <dbReference type="ARBA" id="ARBA00023002"/>
    </source>
</evidence>
<dbReference type="Gene3D" id="2.60.40.420">
    <property type="entry name" value="Cupredoxins - blue copper proteins"/>
    <property type="match status" value="3"/>
</dbReference>
<dbReference type="InterPro" id="IPR011707">
    <property type="entry name" value="Cu-oxidase-like_N"/>
</dbReference>
<dbReference type="InterPro" id="IPR011706">
    <property type="entry name" value="Cu-oxidase_C"/>
</dbReference>
<reference evidence="7 8" key="1">
    <citation type="submission" date="2021-07" db="EMBL/GenBank/DDBJ databases">
        <title>Actinomadura sp. PM05-2 isolated from lichen.</title>
        <authorList>
            <person name="Somphong A."/>
            <person name="Phongsopitanun W."/>
            <person name="Tanasupawat S."/>
            <person name="Peongsungnone V."/>
        </authorList>
    </citation>
    <scope>NUCLEOTIDE SEQUENCE [LARGE SCALE GENOMIC DNA]</scope>
    <source>
        <strain evidence="7 8">PM05-2</strain>
    </source>
</reference>
<dbReference type="PANTHER" id="PTHR11709">
    <property type="entry name" value="MULTI-COPPER OXIDASE"/>
    <property type="match status" value="1"/>
</dbReference>
<dbReference type="Proteomes" id="UP000774570">
    <property type="component" value="Unassembled WGS sequence"/>
</dbReference>
<dbReference type="InterPro" id="IPR045087">
    <property type="entry name" value="Cu-oxidase_fam"/>
</dbReference>
<keyword evidence="3" id="KW-0186">Copper</keyword>
<gene>
    <name evidence="7" type="ORF">K1Y72_26125</name>
</gene>
<feature type="domain" description="Plastocyanin-like" evidence="5">
    <location>
        <begin position="373"/>
        <end position="471"/>
    </location>
</feature>
<dbReference type="InterPro" id="IPR002355">
    <property type="entry name" value="Cu_oxidase_Cu_BS"/>
</dbReference>
<dbReference type="SUPFAM" id="SSF49503">
    <property type="entry name" value="Cupredoxins"/>
    <property type="match status" value="3"/>
</dbReference>
<protein>
    <submittedName>
        <fullName evidence="7">Multicopper oxidase family protein</fullName>
    </submittedName>
</protein>
<dbReference type="InterPro" id="IPR006311">
    <property type="entry name" value="TAT_signal"/>
</dbReference>
<dbReference type="CDD" id="cd13861">
    <property type="entry name" value="CuRO_1_CumA_like"/>
    <property type="match status" value="1"/>
</dbReference>
<dbReference type="Pfam" id="PF07732">
    <property type="entry name" value="Cu-oxidase_3"/>
    <property type="match status" value="1"/>
</dbReference>
<dbReference type="Pfam" id="PF07731">
    <property type="entry name" value="Cu-oxidase_2"/>
    <property type="match status" value="1"/>
</dbReference>
<name>A0ABS7FZL5_9ACTN</name>
<keyword evidence="2" id="KW-0560">Oxidoreductase</keyword>
<keyword evidence="8" id="KW-1185">Reference proteome</keyword>
<evidence type="ECO:0000259" key="6">
    <source>
        <dbReference type="Pfam" id="PF07732"/>
    </source>
</evidence>
<dbReference type="CDD" id="cd13870">
    <property type="entry name" value="CuRO_2_CopA_like_1"/>
    <property type="match status" value="1"/>
</dbReference>
<accession>A0ABS7FZL5</accession>
<comment type="caution">
    <text evidence="7">The sequence shown here is derived from an EMBL/GenBank/DDBJ whole genome shotgun (WGS) entry which is preliminary data.</text>
</comment>